<accession>A0A154PFK4</accession>
<name>A0A154PFK4_DUFNO</name>
<dbReference type="AlphaFoldDB" id="A0A154PFK4"/>
<keyword evidence="2" id="KW-1185">Reference proteome</keyword>
<evidence type="ECO:0000313" key="1">
    <source>
        <dbReference type="EMBL" id="KZC10592.1"/>
    </source>
</evidence>
<dbReference type="EMBL" id="KQ434893">
    <property type="protein sequence ID" value="KZC10592.1"/>
    <property type="molecule type" value="Genomic_DNA"/>
</dbReference>
<organism evidence="1 2">
    <name type="scientific">Dufourea novaeangliae</name>
    <name type="common">Sweat bee</name>
    <dbReference type="NCBI Taxonomy" id="178035"/>
    <lineage>
        <taxon>Eukaryota</taxon>
        <taxon>Metazoa</taxon>
        <taxon>Ecdysozoa</taxon>
        <taxon>Arthropoda</taxon>
        <taxon>Hexapoda</taxon>
        <taxon>Insecta</taxon>
        <taxon>Pterygota</taxon>
        <taxon>Neoptera</taxon>
        <taxon>Endopterygota</taxon>
        <taxon>Hymenoptera</taxon>
        <taxon>Apocrita</taxon>
        <taxon>Aculeata</taxon>
        <taxon>Apoidea</taxon>
        <taxon>Anthophila</taxon>
        <taxon>Halictidae</taxon>
        <taxon>Rophitinae</taxon>
        <taxon>Dufourea</taxon>
    </lineage>
</organism>
<evidence type="ECO:0000313" key="2">
    <source>
        <dbReference type="Proteomes" id="UP000076502"/>
    </source>
</evidence>
<protein>
    <submittedName>
        <fullName evidence="1">Uncharacterized protein</fullName>
    </submittedName>
</protein>
<reference evidence="1 2" key="1">
    <citation type="submission" date="2015-07" db="EMBL/GenBank/DDBJ databases">
        <title>The genome of Dufourea novaeangliae.</title>
        <authorList>
            <person name="Pan H."/>
            <person name="Kapheim K."/>
        </authorList>
    </citation>
    <scope>NUCLEOTIDE SEQUENCE [LARGE SCALE GENOMIC DNA]</scope>
    <source>
        <strain evidence="1">0120121106</strain>
        <tissue evidence="1">Whole body</tissue>
    </source>
</reference>
<gene>
    <name evidence="1" type="ORF">WN55_00344</name>
</gene>
<dbReference type="Proteomes" id="UP000076502">
    <property type="component" value="Unassembled WGS sequence"/>
</dbReference>
<sequence length="137" mass="16436">MRREEDSGEQGERSYSFTQLLHNNELEVERNSGIRWIQNHKFPRLSYREAAENALSSELRETSCAETQRSFADLRNKHVRRANESRKFRQIFGVPGSLPCFRKNFLQNRMKRYPIHLRTKRFHTPLFTRNTKMSFLS</sequence>
<proteinExistence type="predicted"/>